<sequence>MVVSLTKEEMQDVVSIEDIILANEEALKIYSEGGAVIPLRLNVNVEANNGQSLYMPGYAKNSEIEALGAKIVTVYPDNPKKYNVPAVPATMILQNPKTGEVSCIMDGTYLTQLRTGALSGLASKYLARKDSSVLLQVGVGGQAETQVDAVLSVRDIKKVYVSCRSLEKALEFSKFMEEKYKNKVEFIAVDDANKHVAEADIITLVTTSNEAVIDGELVKEGTHINSVGSYTPIMQETPVEVLKKSSKIYFDTYEGVIEESGDVIIPIKNGEFSKENITGEIGELLLGKKKARENDSEITWFKTTGSAVLDIVAGEVIYRKYKEKNNK</sequence>
<dbReference type="Pfam" id="PF02423">
    <property type="entry name" value="OCD_Mu_crystall"/>
    <property type="match status" value="1"/>
</dbReference>
<dbReference type="GO" id="GO:0005737">
    <property type="term" value="C:cytoplasm"/>
    <property type="evidence" value="ECO:0007669"/>
    <property type="project" value="TreeGrafter"/>
</dbReference>
<dbReference type="EMBL" id="FODF01000008">
    <property type="protein sequence ID" value="SEN67842.1"/>
    <property type="molecule type" value="Genomic_DNA"/>
</dbReference>
<dbReference type="InterPro" id="IPR003462">
    <property type="entry name" value="ODC_Mu_crystall"/>
</dbReference>
<reference evidence="2 3" key="1">
    <citation type="submission" date="2016-10" db="EMBL/GenBank/DDBJ databases">
        <authorList>
            <person name="de Groot N.N."/>
        </authorList>
    </citation>
    <scope>NUCLEOTIDE SEQUENCE [LARGE SCALE GENOMIC DNA]</scope>
    <source>
        <strain evidence="2 3">Calf135</strain>
    </source>
</reference>
<dbReference type="STRING" id="215200.SAMN05216454_10822"/>
<dbReference type="AlphaFoldDB" id="A0A1H8IHU6"/>
<keyword evidence="3" id="KW-1185">Reference proteome</keyword>
<evidence type="ECO:0000256" key="1">
    <source>
        <dbReference type="ARBA" id="ARBA00008903"/>
    </source>
</evidence>
<accession>A0A1H8IHU6</accession>
<dbReference type="InterPro" id="IPR036291">
    <property type="entry name" value="NAD(P)-bd_dom_sf"/>
</dbReference>
<protein>
    <submittedName>
        <fullName evidence="2">Ornithine cyclodeaminase</fullName>
    </submittedName>
</protein>
<dbReference type="RefSeq" id="WP_091975634.1">
    <property type="nucleotide sequence ID" value="NZ_FODF01000008.1"/>
</dbReference>
<dbReference type="FunFam" id="3.40.50.720:FF:000311">
    <property type="entry name" value="Ornithine cyclodeaminase"/>
    <property type="match status" value="1"/>
</dbReference>
<dbReference type="PIRSF" id="PIRSF001439">
    <property type="entry name" value="CryM"/>
    <property type="match status" value="1"/>
</dbReference>
<dbReference type="PANTHER" id="PTHR13812">
    <property type="entry name" value="KETIMINE REDUCTASE MU-CRYSTALLIN"/>
    <property type="match status" value="1"/>
</dbReference>
<dbReference type="Proteomes" id="UP000199512">
    <property type="component" value="Unassembled WGS sequence"/>
</dbReference>
<gene>
    <name evidence="2" type="ORF">SAMN05216454_10822</name>
</gene>
<comment type="similarity">
    <text evidence="1">Belongs to the ornithine cyclodeaminase/mu-crystallin family.</text>
</comment>
<dbReference type="Gene3D" id="3.30.1780.10">
    <property type="entry name" value="ornithine cyclodeaminase, domain 1"/>
    <property type="match status" value="1"/>
</dbReference>
<dbReference type="GO" id="GO:0019752">
    <property type="term" value="P:carboxylic acid metabolic process"/>
    <property type="evidence" value="ECO:0007669"/>
    <property type="project" value="UniProtKB-ARBA"/>
</dbReference>
<organism evidence="2 3">
    <name type="scientific">Peptostreptococcus russellii</name>
    <dbReference type="NCBI Taxonomy" id="215200"/>
    <lineage>
        <taxon>Bacteria</taxon>
        <taxon>Bacillati</taxon>
        <taxon>Bacillota</taxon>
        <taxon>Clostridia</taxon>
        <taxon>Peptostreptococcales</taxon>
        <taxon>Peptostreptococcaceae</taxon>
        <taxon>Peptostreptococcus</taxon>
    </lineage>
</organism>
<dbReference type="PANTHER" id="PTHR13812:SF19">
    <property type="entry name" value="KETIMINE REDUCTASE MU-CRYSTALLIN"/>
    <property type="match status" value="1"/>
</dbReference>
<dbReference type="GO" id="GO:0016491">
    <property type="term" value="F:oxidoreductase activity"/>
    <property type="evidence" value="ECO:0007669"/>
    <property type="project" value="UniProtKB-ARBA"/>
</dbReference>
<proteinExistence type="inferred from homology"/>
<name>A0A1H8IHU6_9FIRM</name>
<dbReference type="Gene3D" id="3.40.50.720">
    <property type="entry name" value="NAD(P)-binding Rossmann-like Domain"/>
    <property type="match status" value="1"/>
</dbReference>
<dbReference type="OrthoDB" id="9792005at2"/>
<dbReference type="InterPro" id="IPR023401">
    <property type="entry name" value="ODC_N"/>
</dbReference>
<evidence type="ECO:0000313" key="3">
    <source>
        <dbReference type="Proteomes" id="UP000199512"/>
    </source>
</evidence>
<dbReference type="SUPFAM" id="SSF51735">
    <property type="entry name" value="NAD(P)-binding Rossmann-fold domains"/>
    <property type="match status" value="1"/>
</dbReference>
<evidence type="ECO:0000313" key="2">
    <source>
        <dbReference type="EMBL" id="SEN67842.1"/>
    </source>
</evidence>